<accession>A0ABT0ZSN5</accession>
<evidence type="ECO:0000313" key="2">
    <source>
        <dbReference type="EMBL" id="MCO1653723.1"/>
    </source>
</evidence>
<dbReference type="Pfam" id="PF14534">
    <property type="entry name" value="DUF4440"/>
    <property type="match status" value="1"/>
</dbReference>
<dbReference type="SUPFAM" id="SSF54427">
    <property type="entry name" value="NTF2-like"/>
    <property type="match status" value="1"/>
</dbReference>
<comment type="caution">
    <text evidence="2">The sequence shown here is derived from an EMBL/GenBank/DDBJ whole genome shotgun (WGS) entry which is preliminary data.</text>
</comment>
<gene>
    <name evidence="2" type="ORF">KDL28_01505</name>
</gene>
<dbReference type="InterPro" id="IPR027843">
    <property type="entry name" value="DUF4440"/>
</dbReference>
<proteinExistence type="predicted"/>
<reference evidence="2" key="1">
    <citation type="submission" date="2021-04" db="EMBL/GenBank/DDBJ databases">
        <title>Pseudonocardia sp. nov., isolated from sandy soil of mangrove forest.</title>
        <authorList>
            <person name="Zan Z."/>
            <person name="Huang R."/>
            <person name="Liu W."/>
        </authorList>
    </citation>
    <scope>NUCLEOTIDE SEQUENCE</scope>
    <source>
        <strain evidence="2">S2-4</strain>
    </source>
</reference>
<feature type="domain" description="DUF4440" evidence="1">
    <location>
        <begin position="14"/>
        <end position="131"/>
    </location>
</feature>
<evidence type="ECO:0000313" key="3">
    <source>
        <dbReference type="Proteomes" id="UP001165283"/>
    </source>
</evidence>
<evidence type="ECO:0000259" key="1">
    <source>
        <dbReference type="Pfam" id="PF14534"/>
    </source>
</evidence>
<dbReference type="Proteomes" id="UP001165283">
    <property type="component" value="Unassembled WGS sequence"/>
</dbReference>
<protein>
    <submittedName>
        <fullName evidence="2">SgcJ/EcaC family oxidoreductase</fullName>
    </submittedName>
</protein>
<dbReference type="InterPro" id="IPR032710">
    <property type="entry name" value="NTF2-like_dom_sf"/>
</dbReference>
<dbReference type="Gene3D" id="3.10.450.50">
    <property type="match status" value="1"/>
</dbReference>
<dbReference type="RefSeq" id="WP_252435310.1">
    <property type="nucleotide sequence ID" value="NZ_JAGSOV010000006.1"/>
</dbReference>
<sequence length="144" mass="15136">MSAPSARAAAEAAVRATLDRLAAAWNAGDATAYGAGFTPDATYVTFDGHVLVGRDAVVDVHRWLFDGPLKGSTMGATSTGEDSPTVRFLRPDVAHVLTAGAVRPADRPGTTADRDSVPSFVLVDDGDGWRVTAFHNTRRQAVAR</sequence>
<organism evidence="2 3">
    <name type="scientific">Pseudonocardia humida</name>
    <dbReference type="NCBI Taxonomy" id="2800819"/>
    <lineage>
        <taxon>Bacteria</taxon>
        <taxon>Bacillati</taxon>
        <taxon>Actinomycetota</taxon>
        <taxon>Actinomycetes</taxon>
        <taxon>Pseudonocardiales</taxon>
        <taxon>Pseudonocardiaceae</taxon>
        <taxon>Pseudonocardia</taxon>
    </lineage>
</organism>
<keyword evidence="3" id="KW-1185">Reference proteome</keyword>
<name>A0ABT0ZSN5_9PSEU</name>
<dbReference type="InterPro" id="IPR011944">
    <property type="entry name" value="Steroid_delta5-4_isomerase"/>
</dbReference>
<dbReference type="EMBL" id="JAGSOV010000006">
    <property type="protein sequence ID" value="MCO1653723.1"/>
    <property type="molecule type" value="Genomic_DNA"/>
</dbReference>
<dbReference type="NCBIfam" id="TIGR02246">
    <property type="entry name" value="SgcJ/EcaC family oxidoreductase"/>
    <property type="match status" value="1"/>
</dbReference>